<dbReference type="SMART" id="SM00257">
    <property type="entry name" value="LysM"/>
    <property type="match status" value="4"/>
</dbReference>
<feature type="domain" description="LysM" evidence="6">
    <location>
        <begin position="149"/>
        <end position="196"/>
    </location>
</feature>
<dbReference type="EMBL" id="KZ824274">
    <property type="protein sequence ID" value="RAL14683.1"/>
    <property type="molecule type" value="Genomic_DNA"/>
</dbReference>
<dbReference type="InterPro" id="IPR052210">
    <property type="entry name" value="LysM1-like"/>
</dbReference>
<dbReference type="Gene3D" id="3.10.350.10">
    <property type="entry name" value="LysM domain"/>
    <property type="match status" value="5"/>
</dbReference>
<keyword evidence="8" id="KW-1185">Reference proteome</keyword>
<dbReference type="PANTHER" id="PTHR34997">
    <property type="entry name" value="AM15"/>
    <property type="match status" value="1"/>
</dbReference>
<keyword evidence="2 5" id="KW-0732">Signal</keyword>
<dbReference type="PANTHER" id="PTHR34997:SF2">
    <property type="entry name" value="LYSM DOMAIN-CONTAINING PROTEIN-RELATED"/>
    <property type="match status" value="1"/>
</dbReference>
<evidence type="ECO:0000259" key="6">
    <source>
        <dbReference type="PROSITE" id="PS51782"/>
    </source>
</evidence>
<dbReference type="OrthoDB" id="2281372at2759"/>
<feature type="domain" description="LysM" evidence="6">
    <location>
        <begin position="46"/>
        <end position="92"/>
    </location>
</feature>
<name>A0A395I553_ASPHC</name>
<feature type="region of interest" description="Disordered" evidence="4">
    <location>
        <begin position="294"/>
        <end position="313"/>
    </location>
</feature>
<dbReference type="AlphaFoldDB" id="A0A395I553"/>
<evidence type="ECO:0000256" key="3">
    <source>
        <dbReference type="ARBA" id="ARBA00023026"/>
    </source>
</evidence>
<sequence length="435" mass="45252">MLSSGLLPFLAILGLTDAAAIGKRFTNGDFATGESDPNVTSACTYWANSIKSTDTCAALENYYGITVAQLASWNPSLSTTACTLIEGWSYCVEAPPGAGTALTTTTTSTSTTTTSKTSTSTTSATTTATTSSPGKPSPTQAGLAANCDAFYYVQKDDSCWAISNSYGNFTLDQFYDWNPAVKTDCSGLQPGYYVCVGVAGAGTPATTTTSIAATTTTASSTTSTGSYQPQQTGIASNCASYYFVESGDTCAKIATAKGISLSDFYAWNPAVGSACSTLKAGYWVCVGIKKTPTTTTTTAGAAPSTTASGPSPTQSGLVSDCTTYYQAQSGDSCWSITQKYSYLSTALFEQWNPAVGTSCSNLQVGFYYCVATKNQAPMPNTIGTCSKWHLVASGDSCWAIEQEYSITAAQFGKWNPSVGASCSTLWLGYWVCVGV</sequence>
<evidence type="ECO:0000256" key="1">
    <source>
        <dbReference type="ARBA" id="ARBA00022669"/>
    </source>
</evidence>
<reference evidence="7 8" key="1">
    <citation type="submission" date="2018-02" db="EMBL/GenBank/DDBJ databases">
        <title>The genomes of Aspergillus section Nigri reveals drivers in fungal speciation.</title>
        <authorList>
            <consortium name="DOE Joint Genome Institute"/>
            <person name="Vesth T.C."/>
            <person name="Nybo J."/>
            <person name="Theobald S."/>
            <person name="Brandl J."/>
            <person name="Frisvad J.C."/>
            <person name="Nielsen K.F."/>
            <person name="Lyhne E.K."/>
            <person name="Kogle M.E."/>
            <person name="Kuo A."/>
            <person name="Riley R."/>
            <person name="Clum A."/>
            <person name="Nolan M."/>
            <person name="Lipzen A."/>
            <person name="Salamov A."/>
            <person name="Henrissat B."/>
            <person name="Wiebenga A."/>
            <person name="De vries R.P."/>
            <person name="Grigoriev I.V."/>
            <person name="Mortensen U.H."/>
            <person name="Andersen M.R."/>
            <person name="Baker S.E."/>
        </authorList>
    </citation>
    <scope>NUCLEOTIDE SEQUENCE [LARGE SCALE GENOMIC DNA]</scope>
    <source>
        <strain evidence="7 8">CBS 101889</strain>
    </source>
</reference>
<feature type="signal peptide" evidence="5">
    <location>
        <begin position="1"/>
        <end position="18"/>
    </location>
</feature>
<dbReference type="SUPFAM" id="SSF54106">
    <property type="entry name" value="LysM domain"/>
    <property type="match status" value="4"/>
</dbReference>
<proteinExistence type="predicted"/>
<dbReference type="VEuPathDB" id="FungiDB:BO97DRAFT_275234"/>
<evidence type="ECO:0000256" key="5">
    <source>
        <dbReference type="SAM" id="SignalP"/>
    </source>
</evidence>
<dbReference type="Pfam" id="PF01476">
    <property type="entry name" value="LysM"/>
    <property type="match status" value="5"/>
</dbReference>
<dbReference type="CDD" id="cd00118">
    <property type="entry name" value="LysM"/>
    <property type="match status" value="5"/>
</dbReference>
<keyword evidence="1" id="KW-0147">Chitin-binding</keyword>
<feature type="region of interest" description="Disordered" evidence="4">
    <location>
        <begin position="102"/>
        <end position="138"/>
    </location>
</feature>
<organism evidence="7 8">
    <name type="scientific">Aspergillus homomorphus (strain CBS 101889)</name>
    <dbReference type="NCBI Taxonomy" id="1450537"/>
    <lineage>
        <taxon>Eukaryota</taxon>
        <taxon>Fungi</taxon>
        <taxon>Dikarya</taxon>
        <taxon>Ascomycota</taxon>
        <taxon>Pezizomycotina</taxon>
        <taxon>Eurotiomycetes</taxon>
        <taxon>Eurotiomycetidae</taxon>
        <taxon>Eurotiales</taxon>
        <taxon>Aspergillaceae</taxon>
        <taxon>Aspergillus</taxon>
        <taxon>Aspergillus subgen. Circumdati</taxon>
    </lineage>
</organism>
<dbReference type="Proteomes" id="UP000248961">
    <property type="component" value="Unassembled WGS sequence"/>
</dbReference>
<accession>A0A395I553</accession>
<evidence type="ECO:0000313" key="8">
    <source>
        <dbReference type="Proteomes" id="UP000248961"/>
    </source>
</evidence>
<feature type="domain" description="LysM" evidence="6">
    <location>
        <begin position="387"/>
        <end position="433"/>
    </location>
</feature>
<feature type="domain" description="LysM" evidence="6">
    <location>
        <begin position="323"/>
        <end position="370"/>
    </location>
</feature>
<keyword evidence="3" id="KW-0843">Virulence</keyword>
<dbReference type="STRING" id="1450537.A0A395I553"/>
<evidence type="ECO:0000256" key="4">
    <source>
        <dbReference type="SAM" id="MobiDB-lite"/>
    </source>
</evidence>
<dbReference type="InterPro" id="IPR036779">
    <property type="entry name" value="LysM_dom_sf"/>
</dbReference>
<dbReference type="GO" id="GO:0008061">
    <property type="term" value="F:chitin binding"/>
    <property type="evidence" value="ECO:0007669"/>
    <property type="project" value="UniProtKB-KW"/>
</dbReference>
<dbReference type="PROSITE" id="PS51782">
    <property type="entry name" value="LYSM"/>
    <property type="match status" value="5"/>
</dbReference>
<dbReference type="GeneID" id="37195308"/>
<dbReference type="RefSeq" id="XP_025553837.1">
    <property type="nucleotide sequence ID" value="XM_025691019.1"/>
</dbReference>
<evidence type="ECO:0000256" key="2">
    <source>
        <dbReference type="ARBA" id="ARBA00022729"/>
    </source>
</evidence>
<gene>
    <name evidence="7" type="ORF">BO97DRAFT_275234</name>
</gene>
<feature type="chain" id="PRO_5017290818" description="LysM domain-containing protein" evidence="5">
    <location>
        <begin position="19"/>
        <end position="435"/>
    </location>
</feature>
<dbReference type="InterPro" id="IPR018392">
    <property type="entry name" value="LysM"/>
</dbReference>
<feature type="domain" description="LysM" evidence="6">
    <location>
        <begin position="240"/>
        <end position="286"/>
    </location>
</feature>
<protein>
    <recommendedName>
        <fullName evidence="6">LysM domain-containing protein</fullName>
    </recommendedName>
</protein>
<evidence type="ECO:0000313" key="7">
    <source>
        <dbReference type="EMBL" id="RAL14683.1"/>
    </source>
</evidence>